<feature type="transmembrane region" description="Helical" evidence="5">
    <location>
        <begin position="120"/>
        <end position="146"/>
    </location>
</feature>
<dbReference type="PANTHER" id="PTHR23502:SF74">
    <property type="entry name" value="MAJOR FACILITATOR SUPERFAMILY (MFS) PROFILE DOMAIN-CONTAINING PROTEIN"/>
    <property type="match status" value="1"/>
</dbReference>
<keyword evidence="4 5" id="KW-0472">Membrane</keyword>
<dbReference type="EMBL" id="MU006232">
    <property type="protein sequence ID" value="KAF2823558.1"/>
    <property type="molecule type" value="Genomic_DNA"/>
</dbReference>
<evidence type="ECO:0000313" key="7">
    <source>
        <dbReference type="Proteomes" id="UP000799424"/>
    </source>
</evidence>
<evidence type="ECO:0000256" key="3">
    <source>
        <dbReference type="ARBA" id="ARBA00022989"/>
    </source>
</evidence>
<evidence type="ECO:0000256" key="4">
    <source>
        <dbReference type="ARBA" id="ARBA00023136"/>
    </source>
</evidence>
<gene>
    <name evidence="6" type="ORF">CC86DRAFT_447887</name>
</gene>
<feature type="transmembrane region" description="Helical" evidence="5">
    <location>
        <begin position="9"/>
        <end position="29"/>
    </location>
</feature>
<evidence type="ECO:0000256" key="2">
    <source>
        <dbReference type="ARBA" id="ARBA00022692"/>
    </source>
</evidence>
<evidence type="ECO:0000256" key="1">
    <source>
        <dbReference type="ARBA" id="ARBA00004141"/>
    </source>
</evidence>
<dbReference type="InterPro" id="IPR036259">
    <property type="entry name" value="MFS_trans_sf"/>
</dbReference>
<feature type="transmembrane region" description="Helical" evidence="5">
    <location>
        <begin position="226"/>
        <end position="247"/>
    </location>
</feature>
<evidence type="ECO:0000313" key="6">
    <source>
        <dbReference type="EMBL" id="KAF2823558.1"/>
    </source>
</evidence>
<reference evidence="6" key="1">
    <citation type="journal article" date="2020" name="Stud. Mycol.">
        <title>101 Dothideomycetes genomes: a test case for predicting lifestyles and emergence of pathogens.</title>
        <authorList>
            <person name="Haridas S."/>
            <person name="Albert R."/>
            <person name="Binder M."/>
            <person name="Bloem J."/>
            <person name="Labutti K."/>
            <person name="Salamov A."/>
            <person name="Andreopoulos B."/>
            <person name="Baker S."/>
            <person name="Barry K."/>
            <person name="Bills G."/>
            <person name="Bluhm B."/>
            <person name="Cannon C."/>
            <person name="Castanera R."/>
            <person name="Culley D."/>
            <person name="Daum C."/>
            <person name="Ezra D."/>
            <person name="Gonzalez J."/>
            <person name="Henrissat B."/>
            <person name="Kuo A."/>
            <person name="Liang C."/>
            <person name="Lipzen A."/>
            <person name="Lutzoni F."/>
            <person name="Magnuson J."/>
            <person name="Mondo S."/>
            <person name="Nolan M."/>
            <person name="Ohm R."/>
            <person name="Pangilinan J."/>
            <person name="Park H.-J."/>
            <person name="Ramirez L."/>
            <person name="Alfaro M."/>
            <person name="Sun H."/>
            <person name="Tritt A."/>
            <person name="Yoshinaga Y."/>
            <person name="Zwiers L.-H."/>
            <person name="Turgeon B."/>
            <person name="Goodwin S."/>
            <person name="Spatafora J."/>
            <person name="Crous P."/>
            <person name="Grigoriev I."/>
        </authorList>
    </citation>
    <scope>NUCLEOTIDE SEQUENCE</scope>
    <source>
        <strain evidence="6">CBS 113818</strain>
    </source>
</reference>
<feature type="transmembrane region" description="Helical" evidence="5">
    <location>
        <begin position="158"/>
        <end position="181"/>
    </location>
</feature>
<evidence type="ECO:0000256" key="5">
    <source>
        <dbReference type="SAM" id="Phobius"/>
    </source>
</evidence>
<dbReference type="Pfam" id="PF07690">
    <property type="entry name" value="MFS_1"/>
    <property type="match status" value="1"/>
</dbReference>
<keyword evidence="7" id="KW-1185">Reference proteome</keyword>
<protein>
    <submittedName>
        <fullName evidence="6">MFS general substrate transporter</fullName>
    </submittedName>
</protein>
<dbReference type="Proteomes" id="UP000799424">
    <property type="component" value="Unassembled WGS sequence"/>
</dbReference>
<dbReference type="Gene3D" id="1.20.1720.10">
    <property type="entry name" value="Multidrug resistance protein D"/>
    <property type="match status" value="1"/>
</dbReference>
<dbReference type="PANTHER" id="PTHR23502">
    <property type="entry name" value="MAJOR FACILITATOR SUPERFAMILY"/>
    <property type="match status" value="1"/>
</dbReference>
<comment type="subcellular location">
    <subcellularLocation>
        <location evidence="1">Membrane</location>
        <topology evidence="1">Multi-pass membrane protein</topology>
    </subcellularLocation>
</comment>
<accession>A0A6A6ZRX9</accession>
<dbReference type="Gene3D" id="1.20.1250.20">
    <property type="entry name" value="MFS general substrate transporter like domains"/>
    <property type="match status" value="1"/>
</dbReference>
<dbReference type="InterPro" id="IPR011701">
    <property type="entry name" value="MFS"/>
</dbReference>
<feature type="transmembrane region" description="Helical" evidence="5">
    <location>
        <begin position="259"/>
        <end position="280"/>
    </location>
</feature>
<dbReference type="AlphaFoldDB" id="A0A6A6ZRX9"/>
<keyword evidence="3 5" id="KW-1133">Transmembrane helix</keyword>
<proteinExistence type="predicted"/>
<feature type="transmembrane region" description="Helical" evidence="5">
    <location>
        <begin position="292"/>
        <end position="315"/>
    </location>
</feature>
<dbReference type="SUPFAM" id="SSF103473">
    <property type="entry name" value="MFS general substrate transporter"/>
    <property type="match status" value="1"/>
</dbReference>
<keyword evidence="2 5" id="KW-0812">Transmembrane</keyword>
<dbReference type="GO" id="GO:0005886">
    <property type="term" value="C:plasma membrane"/>
    <property type="evidence" value="ECO:0007669"/>
    <property type="project" value="TreeGrafter"/>
</dbReference>
<dbReference type="OrthoDB" id="5141738at2759"/>
<sequence length="351" mass="38942">MSETWGRRPVFLISFSVHTAFTLGCGLAPNWGTFLFFRFMLGCAAAAPQTVSGGIFCDIYRELRPRGLAVSMLGLTSNVGPLTFAPALNNRAINVVTTRLTYKAFARVVIRPIQILSEPLVFFTDLFILYQYIIFFLYFGAYPIIFRETYGMSDGVSALMFIPTGIGAMFAIAIFVAWDKFYNRSAKLGRTWALREEYRRLPLACLGGPFFALSEFWLGWTARRSVHWALPAASGIPLGIGIDLTFLALNNYLTDAYDIYSASALASSVVTRNLLAAIVIPLSTSPLYNNLGTKWACTLLGIICVALTPIPFAFIRWGPAMRKRSPFCQKLALNKETKTGIERLDAPLQVV</sequence>
<name>A0A6A6ZRX9_9PLEO</name>
<feature type="transmembrane region" description="Helical" evidence="5">
    <location>
        <begin position="201"/>
        <end position="220"/>
    </location>
</feature>
<dbReference type="PROSITE" id="PS51257">
    <property type="entry name" value="PROKAR_LIPOPROTEIN"/>
    <property type="match status" value="1"/>
</dbReference>
<organism evidence="6 7">
    <name type="scientific">Ophiobolus disseminans</name>
    <dbReference type="NCBI Taxonomy" id="1469910"/>
    <lineage>
        <taxon>Eukaryota</taxon>
        <taxon>Fungi</taxon>
        <taxon>Dikarya</taxon>
        <taxon>Ascomycota</taxon>
        <taxon>Pezizomycotina</taxon>
        <taxon>Dothideomycetes</taxon>
        <taxon>Pleosporomycetidae</taxon>
        <taxon>Pleosporales</taxon>
        <taxon>Pleosporineae</taxon>
        <taxon>Phaeosphaeriaceae</taxon>
        <taxon>Ophiobolus</taxon>
    </lineage>
</organism>
<dbReference type="GO" id="GO:0022857">
    <property type="term" value="F:transmembrane transporter activity"/>
    <property type="evidence" value="ECO:0007669"/>
    <property type="project" value="InterPro"/>
</dbReference>